<dbReference type="Pfam" id="PF02223">
    <property type="entry name" value="Thymidylate_kin"/>
    <property type="match status" value="1"/>
</dbReference>
<protein>
    <recommendedName>
        <fullName evidence="2">Thymidylate kinase-like domain-containing protein</fullName>
    </recommendedName>
</protein>
<dbReference type="GO" id="GO:0006227">
    <property type="term" value="P:dUDP biosynthetic process"/>
    <property type="evidence" value="ECO:0007669"/>
    <property type="project" value="TreeGrafter"/>
</dbReference>
<dbReference type="InterPro" id="IPR027417">
    <property type="entry name" value="P-loop_NTPase"/>
</dbReference>
<dbReference type="GO" id="GO:0006233">
    <property type="term" value="P:dTDP biosynthetic process"/>
    <property type="evidence" value="ECO:0007669"/>
    <property type="project" value="TreeGrafter"/>
</dbReference>
<dbReference type="AlphaFoldDB" id="A0A0S4KK84"/>
<dbReference type="PANTHER" id="PTHR10344">
    <property type="entry name" value="THYMIDYLATE KINASE"/>
    <property type="match status" value="1"/>
</dbReference>
<dbReference type="GO" id="GO:0005634">
    <property type="term" value="C:nucleus"/>
    <property type="evidence" value="ECO:0007669"/>
    <property type="project" value="TreeGrafter"/>
</dbReference>
<gene>
    <name evidence="3" type="ORF">BSAL_01930c</name>
</gene>
<evidence type="ECO:0000256" key="1">
    <source>
        <dbReference type="ARBA" id="ARBA00009776"/>
    </source>
</evidence>
<dbReference type="OrthoDB" id="425602at2759"/>
<comment type="similarity">
    <text evidence="1">Belongs to the thymidylate kinase family.</text>
</comment>
<dbReference type="SUPFAM" id="SSF52540">
    <property type="entry name" value="P-loop containing nucleoside triphosphate hydrolases"/>
    <property type="match status" value="1"/>
</dbReference>
<dbReference type="Gene3D" id="3.40.50.300">
    <property type="entry name" value="P-loop containing nucleotide triphosphate hydrolases"/>
    <property type="match status" value="1"/>
</dbReference>
<dbReference type="GO" id="GO:0004798">
    <property type="term" value="F:dTMP kinase activity"/>
    <property type="evidence" value="ECO:0007669"/>
    <property type="project" value="TreeGrafter"/>
</dbReference>
<dbReference type="GO" id="GO:0005829">
    <property type="term" value="C:cytosol"/>
    <property type="evidence" value="ECO:0007669"/>
    <property type="project" value="TreeGrafter"/>
</dbReference>
<dbReference type="EMBL" id="CYKH01001743">
    <property type="protein sequence ID" value="CUI14998.1"/>
    <property type="molecule type" value="Genomic_DNA"/>
</dbReference>
<dbReference type="OMA" id="ETHELAY"/>
<name>A0A0S4KK84_BODSA</name>
<feature type="domain" description="Thymidylate kinase-like" evidence="2">
    <location>
        <begin position="145"/>
        <end position="246"/>
    </location>
</feature>
<dbReference type="Proteomes" id="UP000051952">
    <property type="component" value="Unassembled WGS sequence"/>
</dbReference>
<dbReference type="GO" id="GO:0005739">
    <property type="term" value="C:mitochondrion"/>
    <property type="evidence" value="ECO:0007669"/>
    <property type="project" value="TreeGrafter"/>
</dbReference>
<dbReference type="GO" id="GO:0004550">
    <property type="term" value="F:nucleoside diphosphate kinase activity"/>
    <property type="evidence" value="ECO:0007669"/>
    <property type="project" value="TreeGrafter"/>
</dbReference>
<evidence type="ECO:0000259" key="2">
    <source>
        <dbReference type="Pfam" id="PF02223"/>
    </source>
</evidence>
<evidence type="ECO:0000313" key="3">
    <source>
        <dbReference type="EMBL" id="CUI14998.1"/>
    </source>
</evidence>
<reference evidence="4" key="1">
    <citation type="submission" date="2015-09" db="EMBL/GenBank/DDBJ databases">
        <authorList>
            <consortium name="Pathogen Informatics"/>
        </authorList>
    </citation>
    <scope>NUCLEOTIDE SEQUENCE [LARGE SCALE GENOMIC DNA]</scope>
    <source>
        <strain evidence="4">Lake Konstanz</strain>
    </source>
</reference>
<sequence>MKSLIKYMTVFVDRSVDPLSEQLIRKVVPPSATIVPLVDGHPSWIHYWEATKGDAALDRVSADVKPLNRFTCFVTSKHLACPDVSYALYAMKVPTLSLFADKTTDIAMSPSPFFSDLATLQVAGIRDAIHSFFTFPETLGRLFVIEGGDGSGKETQTKLLVARLRKEGYRTETLDFPHDAAPSGEVIREALAGHCGTLTNLPKGSFALIYSFNRFERRSELIYWVQRGVNVIVDRYTSANFGYQLLNVEEGDRKDAVQKLINFEVDVLGLPGAHRVAYLQLDPLQALMAILQDDTRRELDMYEKYTVERKTDIMNLFKWCCTNLEGWTCVQSMEGDAAAGTRIPREVMHETLFQLWQNEFVKPISHKEEDSAATQQQQRE</sequence>
<organism evidence="3 4">
    <name type="scientific">Bodo saltans</name>
    <name type="common">Flagellated protozoan</name>
    <dbReference type="NCBI Taxonomy" id="75058"/>
    <lineage>
        <taxon>Eukaryota</taxon>
        <taxon>Discoba</taxon>
        <taxon>Euglenozoa</taxon>
        <taxon>Kinetoplastea</taxon>
        <taxon>Metakinetoplastina</taxon>
        <taxon>Eubodonida</taxon>
        <taxon>Bodonidae</taxon>
        <taxon>Bodo</taxon>
    </lineage>
</organism>
<dbReference type="PANTHER" id="PTHR10344:SF1">
    <property type="entry name" value="THYMIDYLATE KINASE"/>
    <property type="match status" value="1"/>
</dbReference>
<accession>A0A0S4KK84</accession>
<evidence type="ECO:0000313" key="4">
    <source>
        <dbReference type="Proteomes" id="UP000051952"/>
    </source>
</evidence>
<dbReference type="GO" id="GO:0006235">
    <property type="term" value="P:dTTP biosynthetic process"/>
    <property type="evidence" value="ECO:0007669"/>
    <property type="project" value="TreeGrafter"/>
</dbReference>
<proteinExistence type="inferred from homology"/>
<dbReference type="InterPro" id="IPR039430">
    <property type="entry name" value="Thymidylate_kin-like_dom"/>
</dbReference>
<dbReference type="VEuPathDB" id="TriTrypDB:BSAL_01930c"/>
<keyword evidence="4" id="KW-1185">Reference proteome</keyword>